<dbReference type="OrthoDB" id="8926479at2"/>
<dbReference type="EMBL" id="FNLO01000014">
    <property type="protein sequence ID" value="SDV50962.1"/>
    <property type="molecule type" value="Genomic_DNA"/>
</dbReference>
<gene>
    <name evidence="2" type="ORF">SAMN05216551_11463</name>
</gene>
<name>A0A1H2PVK9_9BURK</name>
<dbReference type="Proteomes" id="UP000243719">
    <property type="component" value="Unassembled WGS sequence"/>
</dbReference>
<evidence type="ECO:0000313" key="3">
    <source>
        <dbReference type="Proteomes" id="UP000243719"/>
    </source>
</evidence>
<keyword evidence="3" id="KW-1185">Reference proteome</keyword>
<evidence type="ECO:0008006" key="4">
    <source>
        <dbReference type="Google" id="ProtNLM"/>
    </source>
</evidence>
<proteinExistence type="predicted"/>
<protein>
    <recommendedName>
        <fullName evidence="4">Transmembrane protein</fullName>
    </recommendedName>
</protein>
<keyword evidence="1" id="KW-1133">Transmembrane helix</keyword>
<feature type="transmembrane region" description="Helical" evidence="1">
    <location>
        <begin position="46"/>
        <end position="67"/>
    </location>
</feature>
<dbReference type="STRING" id="1770053.SAMN05216551_11463"/>
<evidence type="ECO:0000313" key="2">
    <source>
        <dbReference type="EMBL" id="SDV50962.1"/>
    </source>
</evidence>
<dbReference type="RefSeq" id="WP_091912313.1">
    <property type="nucleotide sequence ID" value="NZ_FNLO01000014.1"/>
</dbReference>
<dbReference type="AlphaFoldDB" id="A0A1H2PVK9"/>
<keyword evidence="1" id="KW-0472">Membrane</keyword>
<keyword evidence="1" id="KW-0812">Transmembrane</keyword>
<reference evidence="3" key="1">
    <citation type="submission" date="2016-09" db="EMBL/GenBank/DDBJ databases">
        <authorList>
            <person name="Varghese N."/>
            <person name="Submissions S."/>
        </authorList>
    </citation>
    <scope>NUCLEOTIDE SEQUENCE [LARGE SCALE GENOMIC DNA]</scope>
    <source>
        <strain evidence="3">JS23</strain>
    </source>
</reference>
<organism evidence="2 3">
    <name type="scientific">Chitinasiproducens palmae</name>
    <dbReference type="NCBI Taxonomy" id="1770053"/>
    <lineage>
        <taxon>Bacteria</taxon>
        <taxon>Pseudomonadati</taxon>
        <taxon>Pseudomonadota</taxon>
        <taxon>Betaproteobacteria</taxon>
        <taxon>Burkholderiales</taxon>
        <taxon>Burkholderiaceae</taxon>
        <taxon>Chitinasiproducens</taxon>
    </lineage>
</organism>
<evidence type="ECO:0000256" key="1">
    <source>
        <dbReference type="SAM" id="Phobius"/>
    </source>
</evidence>
<feature type="transmembrane region" description="Helical" evidence="1">
    <location>
        <begin position="20"/>
        <end position="40"/>
    </location>
</feature>
<accession>A0A1H2PVK9</accession>
<sequence>MRKQISYIAPGQTAKSLILIYLTFSVPIVLLAVVVAFFRYGEIPLGTVFSALIFNALIGFVLLWIACHAYNWVASRFGGIEIVLSDLPEEV</sequence>